<proteinExistence type="predicted"/>
<feature type="domain" description="BHLH" evidence="9">
    <location>
        <begin position="124"/>
        <end position="176"/>
    </location>
</feature>
<feature type="compositionally biased region" description="Low complexity" evidence="8">
    <location>
        <begin position="241"/>
        <end position="250"/>
    </location>
</feature>
<dbReference type="Gene3D" id="4.10.280.10">
    <property type="entry name" value="Helix-loop-helix DNA-binding domain"/>
    <property type="match status" value="1"/>
</dbReference>
<dbReference type="InterPro" id="IPR032661">
    <property type="entry name" value="ATOH1_bHLH"/>
</dbReference>
<keyword evidence="3" id="KW-0221">Differentiation</keyword>
<dbReference type="OrthoDB" id="6161578at2759"/>
<dbReference type="AlphaFoldDB" id="A0A8U1F5K9"/>
<evidence type="ECO:0000256" key="2">
    <source>
        <dbReference type="ARBA" id="ARBA00022473"/>
    </source>
</evidence>
<dbReference type="PANTHER" id="PTHR19290">
    <property type="entry name" value="BASIC HELIX-LOOP-HELIX PROTEIN NEUROGENIN-RELATED"/>
    <property type="match status" value="1"/>
</dbReference>
<dbReference type="GO" id="GO:0045944">
    <property type="term" value="P:positive regulation of transcription by RNA polymerase II"/>
    <property type="evidence" value="ECO:0007669"/>
    <property type="project" value="TreeGrafter"/>
</dbReference>
<dbReference type="FunFam" id="4.10.280.10:FF:000025">
    <property type="entry name" value="protein atonal homolog 7"/>
    <property type="match status" value="1"/>
</dbReference>
<dbReference type="SMART" id="SM00353">
    <property type="entry name" value="HLH"/>
    <property type="match status" value="1"/>
</dbReference>
<evidence type="ECO:0000313" key="11">
    <source>
        <dbReference type="RefSeq" id="XP_038869814.1"/>
    </source>
</evidence>
<dbReference type="GO" id="GO:0070888">
    <property type="term" value="F:E-box binding"/>
    <property type="evidence" value="ECO:0007669"/>
    <property type="project" value="TreeGrafter"/>
</dbReference>
<keyword evidence="7" id="KW-0539">Nucleus</keyword>
<feature type="region of interest" description="Disordered" evidence="8">
    <location>
        <begin position="191"/>
        <end position="279"/>
    </location>
</feature>
<dbReference type="PANTHER" id="PTHR19290:SF82">
    <property type="entry name" value="TRANSCRIPTION FACTOR ATOH1"/>
    <property type="match status" value="1"/>
</dbReference>
<dbReference type="Pfam" id="PF00010">
    <property type="entry name" value="HLH"/>
    <property type="match status" value="1"/>
</dbReference>
<dbReference type="GeneID" id="120063514"/>
<dbReference type="CDD" id="cd19713">
    <property type="entry name" value="bHLH_TS_ATOH1"/>
    <property type="match status" value="1"/>
</dbReference>
<dbReference type="GO" id="GO:0046983">
    <property type="term" value="F:protein dimerization activity"/>
    <property type="evidence" value="ECO:0007669"/>
    <property type="project" value="InterPro"/>
</dbReference>
<dbReference type="Proteomes" id="UP000808372">
    <property type="component" value="Chromosome 18"/>
</dbReference>
<reference evidence="11" key="1">
    <citation type="submission" date="2025-08" db="UniProtKB">
        <authorList>
            <consortium name="RefSeq"/>
        </authorList>
    </citation>
    <scope>IDENTIFICATION</scope>
    <source>
        <tissue evidence="11">White muscle</tissue>
    </source>
</reference>
<accession>A0A8U1F5K9</accession>
<keyword evidence="10" id="KW-1185">Reference proteome</keyword>
<evidence type="ECO:0000256" key="7">
    <source>
        <dbReference type="ARBA" id="ARBA00023242"/>
    </source>
</evidence>
<evidence type="ECO:0000256" key="8">
    <source>
        <dbReference type="SAM" id="MobiDB-lite"/>
    </source>
</evidence>
<dbReference type="InterPro" id="IPR036638">
    <property type="entry name" value="HLH_DNA-bd_sf"/>
</dbReference>
<dbReference type="SUPFAM" id="SSF47459">
    <property type="entry name" value="HLH, helix-loop-helix DNA-binding domain"/>
    <property type="match status" value="1"/>
</dbReference>
<dbReference type="GO" id="GO:0005634">
    <property type="term" value="C:nucleus"/>
    <property type="evidence" value="ECO:0007669"/>
    <property type="project" value="UniProtKB-SubCell"/>
</dbReference>
<feature type="compositionally biased region" description="Polar residues" evidence="8">
    <location>
        <begin position="195"/>
        <end position="208"/>
    </location>
</feature>
<dbReference type="CTD" id="30303"/>
<comment type="subcellular location">
    <subcellularLocation>
        <location evidence="1">Nucleus</location>
    </subcellularLocation>
</comment>
<dbReference type="RefSeq" id="XP_038869814.1">
    <property type="nucleotide sequence ID" value="XM_039013886.1"/>
</dbReference>
<dbReference type="InterPro" id="IPR011598">
    <property type="entry name" value="bHLH_dom"/>
</dbReference>
<evidence type="ECO:0000256" key="3">
    <source>
        <dbReference type="ARBA" id="ARBA00022782"/>
    </source>
</evidence>
<keyword evidence="4" id="KW-0524">Neurogenesis</keyword>
<keyword evidence="6" id="KW-0804">Transcription</keyword>
<organism evidence="10 11">
    <name type="scientific">Salvelinus namaycush</name>
    <name type="common">Lake trout</name>
    <name type="synonym">Salmo namaycush</name>
    <dbReference type="NCBI Taxonomy" id="8040"/>
    <lineage>
        <taxon>Eukaryota</taxon>
        <taxon>Metazoa</taxon>
        <taxon>Chordata</taxon>
        <taxon>Craniata</taxon>
        <taxon>Vertebrata</taxon>
        <taxon>Euteleostomi</taxon>
        <taxon>Actinopterygii</taxon>
        <taxon>Neopterygii</taxon>
        <taxon>Teleostei</taxon>
        <taxon>Protacanthopterygii</taxon>
        <taxon>Salmoniformes</taxon>
        <taxon>Salmonidae</taxon>
        <taxon>Salmoninae</taxon>
        <taxon>Salvelinus</taxon>
    </lineage>
</organism>
<dbReference type="PROSITE" id="PS50888">
    <property type="entry name" value="BHLH"/>
    <property type="match status" value="1"/>
</dbReference>
<dbReference type="InterPro" id="IPR050359">
    <property type="entry name" value="bHLH_transcription_factors"/>
</dbReference>
<dbReference type="GO" id="GO:0007423">
    <property type="term" value="P:sensory organ development"/>
    <property type="evidence" value="ECO:0007669"/>
    <property type="project" value="TreeGrafter"/>
</dbReference>
<gene>
    <name evidence="11" type="primary">atoh1a</name>
</gene>
<sequence>MDVISVEEWSKGAKEMCEVQHSKMERGEQSEYPSSLALMDSSDPRAWLAPMQSGTCAAHADYLLHSPSSSLEGGFPTSGHSPNFRKSSNSPLKVRDLCRLKGSVSAEEGRQRAPSNPGNVVQKVRRQAANARERRRMHGLNHAFDELRSVIPAFDNDKKLSKYDTLQMAQIYINALADLLQGPGVDSPKCDLLSATESPRGSSASTCQRGAGTGLPVQVNGIPFPVEDGSFSTLMEQEMRSSSGTPSSSSESRKDSPQSNRSDGEFSPHSHFSDSDEMQMELLSEDELSELKLSSLHKF</sequence>
<evidence type="ECO:0000259" key="9">
    <source>
        <dbReference type="PROSITE" id="PS50888"/>
    </source>
</evidence>
<evidence type="ECO:0000256" key="5">
    <source>
        <dbReference type="ARBA" id="ARBA00023015"/>
    </source>
</evidence>
<keyword evidence="5" id="KW-0805">Transcription regulation</keyword>
<dbReference type="GO" id="GO:0061564">
    <property type="term" value="P:axon development"/>
    <property type="evidence" value="ECO:0007669"/>
    <property type="project" value="TreeGrafter"/>
</dbReference>
<evidence type="ECO:0000313" key="10">
    <source>
        <dbReference type="Proteomes" id="UP000808372"/>
    </source>
</evidence>
<evidence type="ECO:0000256" key="1">
    <source>
        <dbReference type="ARBA" id="ARBA00004123"/>
    </source>
</evidence>
<dbReference type="GO" id="GO:0000981">
    <property type="term" value="F:DNA-binding transcription factor activity, RNA polymerase II-specific"/>
    <property type="evidence" value="ECO:0007669"/>
    <property type="project" value="TreeGrafter"/>
</dbReference>
<evidence type="ECO:0000256" key="6">
    <source>
        <dbReference type="ARBA" id="ARBA00023163"/>
    </source>
</evidence>
<evidence type="ECO:0000256" key="4">
    <source>
        <dbReference type="ARBA" id="ARBA00022902"/>
    </source>
</evidence>
<feature type="region of interest" description="Disordered" evidence="8">
    <location>
        <begin position="104"/>
        <end position="129"/>
    </location>
</feature>
<keyword evidence="2" id="KW-0217">Developmental protein</keyword>
<protein>
    <submittedName>
        <fullName evidence="11">Protein atonal homolog 1a</fullName>
    </submittedName>
</protein>
<feature type="compositionally biased region" description="Basic and acidic residues" evidence="8">
    <location>
        <begin position="251"/>
        <end position="274"/>
    </location>
</feature>
<name>A0A8U1F5K9_SALNM</name>
<dbReference type="KEGG" id="snh:120063514"/>